<dbReference type="AlphaFoldDB" id="J1L4E4"/>
<gene>
    <name evidence="1" type="ORF">Metli_2031</name>
</gene>
<accession>J1L4E4</accession>
<evidence type="ECO:0000313" key="2">
    <source>
        <dbReference type="Proteomes" id="UP000005095"/>
    </source>
</evidence>
<organism evidence="1 2">
    <name type="scientific">Methanofollis liminatans DSM 4140</name>
    <dbReference type="NCBI Taxonomy" id="28892"/>
    <lineage>
        <taxon>Archaea</taxon>
        <taxon>Methanobacteriati</taxon>
        <taxon>Methanobacteriota</taxon>
        <taxon>Stenosarchaea group</taxon>
        <taxon>Methanomicrobia</taxon>
        <taxon>Methanomicrobiales</taxon>
        <taxon>Methanomicrobiaceae</taxon>
        <taxon>Methanofollis</taxon>
    </lineage>
</organism>
<evidence type="ECO:0000313" key="1">
    <source>
        <dbReference type="EMBL" id="EJG07972.1"/>
    </source>
</evidence>
<reference evidence="1 2" key="1">
    <citation type="submission" date="2011-08" db="EMBL/GenBank/DDBJ databases">
        <title>The complete genome of Methanofollis liminatans DSM 4140.</title>
        <authorList>
            <consortium name="US DOE Joint Genome Institute (JGI-PGF)"/>
            <person name="Lucas S."/>
            <person name="Han J."/>
            <person name="Lapidus A."/>
            <person name="Bruce D."/>
            <person name="Goodwin L."/>
            <person name="Pitluck S."/>
            <person name="Peters L."/>
            <person name="Kyrpides N."/>
            <person name="Mavromatis K."/>
            <person name="Ivanova N."/>
            <person name="Mikhailova N."/>
            <person name="Lu M."/>
            <person name="Detter J.C."/>
            <person name="Tapia R."/>
            <person name="Han C."/>
            <person name="Land M."/>
            <person name="Hauser L."/>
            <person name="Markowitz V."/>
            <person name="Cheng J.-F."/>
            <person name="Hugenholtz P."/>
            <person name="Woyke T."/>
            <person name="Wu D."/>
            <person name="Spring S."/>
            <person name="Schuler E."/>
            <person name="Brambilla E."/>
            <person name="Klenk H.-P."/>
            <person name="Eisen J.A."/>
        </authorList>
    </citation>
    <scope>NUCLEOTIDE SEQUENCE [LARGE SCALE GENOMIC DNA]</scope>
    <source>
        <strain evidence="1 2">DSM 4140</strain>
    </source>
</reference>
<sequence>MCPRMKNSNNEEGFMKSVGPYRFRSSENSTMVAGSSGSFAPRGTFTIGETTTYNVDSAFRLVDHGKEEKGLTPVERAALELSMQRHRRAYDLLAQH</sequence>
<proteinExistence type="predicted"/>
<dbReference type="EMBL" id="CM001555">
    <property type="protein sequence ID" value="EJG07972.1"/>
    <property type="molecule type" value="Genomic_DNA"/>
</dbReference>
<dbReference type="HOGENOM" id="CLU_2353235_0_0_2"/>
<protein>
    <submittedName>
        <fullName evidence="1">Uncharacterized protein</fullName>
    </submittedName>
</protein>
<name>J1L4E4_9EURY</name>
<dbReference type="Proteomes" id="UP000005095">
    <property type="component" value="Chromosome"/>
</dbReference>
<keyword evidence="2" id="KW-1185">Reference proteome</keyword>